<proteinExistence type="predicted"/>
<reference evidence="2" key="1">
    <citation type="journal article" date="2019" name="Int. J. Syst. Evol. Microbiol.">
        <title>The Global Catalogue of Microorganisms (GCM) 10K type strain sequencing project: providing services to taxonomists for standard genome sequencing and annotation.</title>
        <authorList>
            <consortium name="The Broad Institute Genomics Platform"/>
            <consortium name="The Broad Institute Genome Sequencing Center for Infectious Disease"/>
            <person name="Wu L."/>
            <person name="Ma J."/>
        </authorList>
    </citation>
    <scope>NUCLEOTIDE SEQUENCE [LARGE SCALE GENOMIC DNA]</scope>
    <source>
        <strain evidence="2">CGMCC 1.15420</strain>
    </source>
</reference>
<dbReference type="Proteomes" id="UP000608420">
    <property type="component" value="Unassembled WGS sequence"/>
</dbReference>
<organism evidence="1 2">
    <name type="scientific">Paenibacillus aceti</name>
    <dbReference type="NCBI Taxonomy" id="1820010"/>
    <lineage>
        <taxon>Bacteria</taxon>
        <taxon>Bacillati</taxon>
        <taxon>Bacillota</taxon>
        <taxon>Bacilli</taxon>
        <taxon>Bacillales</taxon>
        <taxon>Paenibacillaceae</taxon>
        <taxon>Paenibacillus</taxon>
    </lineage>
</organism>
<protein>
    <submittedName>
        <fullName evidence="1">Uncharacterized protein</fullName>
    </submittedName>
</protein>
<keyword evidence="2" id="KW-1185">Reference proteome</keyword>
<evidence type="ECO:0000313" key="1">
    <source>
        <dbReference type="EMBL" id="GGG20898.1"/>
    </source>
</evidence>
<dbReference type="EMBL" id="BMIW01000102">
    <property type="protein sequence ID" value="GGG20898.1"/>
    <property type="molecule type" value="Genomic_DNA"/>
</dbReference>
<name>A0ABQ1W9K7_9BACL</name>
<sequence>MIFSVPGSPKSIIYTLHDKEIINTIPSEDMTNYEEVFESLDGIKDSSDIVEEAKRDLNPAKGWATGLYICTKYEFCEYDVQ</sequence>
<comment type="caution">
    <text evidence="1">The sequence shown here is derived from an EMBL/GenBank/DDBJ whole genome shotgun (WGS) entry which is preliminary data.</text>
</comment>
<gene>
    <name evidence="1" type="ORF">GCM10010913_48930</name>
</gene>
<accession>A0ABQ1W9K7</accession>
<evidence type="ECO:0000313" key="2">
    <source>
        <dbReference type="Proteomes" id="UP000608420"/>
    </source>
</evidence>